<name>A0A4U9D2Q0_RAOTE</name>
<evidence type="ECO:0000313" key="1">
    <source>
        <dbReference type="EMBL" id="VTN12669.1"/>
    </source>
</evidence>
<dbReference type="EMBL" id="CABDVU010000001">
    <property type="protein sequence ID" value="VTN12669.1"/>
    <property type="molecule type" value="Genomic_DNA"/>
</dbReference>
<proteinExistence type="predicted"/>
<protein>
    <submittedName>
        <fullName evidence="1">Uncharacterized protein</fullName>
    </submittedName>
</protein>
<accession>A0A4U9D2Q0</accession>
<reference evidence="1 2" key="1">
    <citation type="submission" date="2019-04" db="EMBL/GenBank/DDBJ databases">
        <authorList>
            <consortium name="Pathogen Informatics"/>
        </authorList>
    </citation>
    <scope>NUCLEOTIDE SEQUENCE [LARGE SCALE GENOMIC DNA]</scope>
    <source>
        <strain evidence="1 2">NCTC9185</strain>
    </source>
</reference>
<dbReference type="Proteomes" id="UP000339249">
    <property type="component" value="Unassembled WGS sequence"/>
</dbReference>
<dbReference type="AlphaFoldDB" id="A0A4U9D2Q0"/>
<evidence type="ECO:0000313" key="2">
    <source>
        <dbReference type="Proteomes" id="UP000339249"/>
    </source>
</evidence>
<gene>
    <name evidence="1" type="ORF">NCTC9185_04652</name>
</gene>
<sequence length="42" mass="4500">MPKLDVTNDIDYMSILPAERVTPLLEACSSTASWSTAAASRS</sequence>
<organism evidence="1 2">
    <name type="scientific">Raoultella terrigena</name>
    <name type="common">Klebsiella terrigena</name>
    <dbReference type="NCBI Taxonomy" id="577"/>
    <lineage>
        <taxon>Bacteria</taxon>
        <taxon>Pseudomonadati</taxon>
        <taxon>Pseudomonadota</taxon>
        <taxon>Gammaproteobacteria</taxon>
        <taxon>Enterobacterales</taxon>
        <taxon>Enterobacteriaceae</taxon>
        <taxon>Klebsiella/Raoultella group</taxon>
        <taxon>Raoultella</taxon>
    </lineage>
</organism>